<sequence length="307" mass="34492">MSDHVVLYVDRLNSSSSTIPSVRGVEPPTCDSSTLIAEEHEQPDEEMPLIQAALECRICQEEDHLQNLETPCACSGSLKYAHRKCVQRWCDEKKDTTCEICHQNYQPGYTAPLPSWPSRPDDTTIDISGRWMISGTPVHLRDPRLVAMAAAESHILDTQYDEFVAAEHRLMETEYGDFASAERRVLESEYDEYGTNASGAAFCRVATLTLLALFLLRHSLETSNGADEDDDDVSTFLSIFLLRAMGFLLPCYIMTWAISVLQRRREREEEAHFAASEVALVLQSVQERGLQLTIVPGPAVNHSEPRQ</sequence>
<gene>
    <name evidence="6" type="ORF">AQUCO_00200600v1</name>
</gene>
<feature type="transmembrane region" description="Helical" evidence="4">
    <location>
        <begin position="193"/>
        <end position="216"/>
    </location>
</feature>
<dbReference type="CDD" id="cd16495">
    <property type="entry name" value="RING_CH-C4HC3_MARCH"/>
    <property type="match status" value="1"/>
</dbReference>
<keyword evidence="4" id="KW-0812">Transmembrane</keyword>
<organism evidence="6 7">
    <name type="scientific">Aquilegia coerulea</name>
    <name type="common">Rocky mountain columbine</name>
    <dbReference type="NCBI Taxonomy" id="218851"/>
    <lineage>
        <taxon>Eukaryota</taxon>
        <taxon>Viridiplantae</taxon>
        <taxon>Streptophyta</taxon>
        <taxon>Embryophyta</taxon>
        <taxon>Tracheophyta</taxon>
        <taxon>Spermatophyta</taxon>
        <taxon>Magnoliopsida</taxon>
        <taxon>Ranunculales</taxon>
        <taxon>Ranunculaceae</taxon>
        <taxon>Thalictroideae</taxon>
        <taxon>Aquilegia</taxon>
    </lineage>
</organism>
<dbReference type="GO" id="GO:0016567">
    <property type="term" value="P:protein ubiquitination"/>
    <property type="evidence" value="ECO:0007669"/>
    <property type="project" value="TreeGrafter"/>
</dbReference>
<protein>
    <recommendedName>
        <fullName evidence="5">RING-CH-type domain-containing protein</fullName>
    </recommendedName>
</protein>
<dbReference type="SMART" id="SM00744">
    <property type="entry name" value="RINGv"/>
    <property type="match status" value="1"/>
</dbReference>
<keyword evidence="2" id="KW-0863">Zinc-finger</keyword>
<evidence type="ECO:0000256" key="4">
    <source>
        <dbReference type="SAM" id="Phobius"/>
    </source>
</evidence>
<evidence type="ECO:0000256" key="2">
    <source>
        <dbReference type="ARBA" id="ARBA00022771"/>
    </source>
</evidence>
<dbReference type="Pfam" id="PF12906">
    <property type="entry name" value="RINGv"/>
    <property type="match status" value="1"/>
</dbReference>
<dbReference type="Proteomes" id="UP000230069">
    <property type="component" value="Unassembled WGS sequence"/>
</dbReference>
<dbReference type="InterPro" id="IPR033275">
    <property type="entry name" value="MARCH-like"/>
</dbReference>
<accession>A0A2G5F3X0</accession>
<proteinExistence type="predicted"/>
<dbReference type="InterPro" id="IPR013083">
    <property type="entry name" value="Znf_RING/FYVE/PHD"/>
</dbReference>
<evidence type="ECO:0000259" key="5">
    <source>
        <dbReference type="PROSITE" id="PS51292"/>
    </source>
</evidence>
<dbReference type="OrthoDB" id="264354at2759"/>
<evidence type="ECO:0000313" key="6">
    <source>
        <dbReference type="EMBL" id="PIA62691.1"/>
    </source>
</evidence>
<dbReference type="InterPro" id="IPR011016">
    <property type="entry name" value="Znf_RING-CH"/>
</dbReference>
<feature type="domain" description="RING-CH-type" evidence="5">
    <location>
        <begin position="48"/>
        <end position="108"/>
    </location>
</feature>
<dbReference type="PANTHER" id="PTHR23012">
    <property type="entry name" value="RING/FYVE/PHD ZINC FINGER DOMAIN-CONTAINING"/>
    <property type="match status" value="1"/>
</dbReference>
<dbReference type="EMBL" id="KZ305019">
    <property type="protein sequence ID" value="PIA62691.1"/>
    <property type="molecule type" value="Genomic_DNA"/>
</dbReference>
<dbReference type="AlphaFoldDB" id="A0A2G5F3X0"/>
<dbReference type="STRING" id="218851.A0A2G5F3X0"/>
<dbReference type="FunFam" id="3.30.40.10:FF:000146">
    <property type="entry name" value="RING/FYVE/PHD zinc finger protein"/>
    <property type="match status" value="1"/>
</dbReference>
<keyword evidence="3" id="KW-0862">Zinc</keyword>
<dbReference type="Gene3D" id="3.30.40.10">
    <property type="entry name" value="Zinc/RING finger domain, C3HC4 (zinc finger)"/>
    <property type="match status" value="1"/>
</dbReference>
<keyword evidence="4" id="KW-0472">Membrane</keyword>
<dbReference type="GO" id="GO:0016020">
    <property type="term" value="C:membrane"/>
    <property type="evidence" value="ECO:0007669"/>
    <property type="project" value="TreeGrafter"/>
</dbReference>
<evidence type="ECO:0000256" key="1">
    <source>
        <dbReference type="ARBA" id="ARBA00022723"/>
    </source>
</evidence>
<keyword evidence="7" id="KW-1185">Reference proteome</keyword>
<dbReference type="PROSITE" id="PS51292">
    <property type="entry name" value="ZF_RING_CH"/>
    <property type="match status" value="1"/>
</dbReference>
<dbReference type="Pfam" id="PF12428">
    <property type="entry name" value="DUF3675"/>
    <property type="match status" value="2"/>
</dbReference>
<dbReference type="PANTHER" id="PTHR23012:SF215">
    <property type="entry name" value="RING_FYVE_PHD ZINC FINGER SUPERFAMILY PROTEIN"/>
    <property type="match status" value="1"/>
</dbReference>
<dbReference type="GO" id="GO:0008270">
    <property type="term" value="F:zinc ion binding"/>
    <property type="evidence" value="ECO:0007669"/>
    <property type="project" value="UniProtKB-KW"/>
</dbReference>
<name>A0A2G5F3X0_AQUCA</name>
<dbReference type="GO" id="GO:0004842">
    <property type="term" value="F:ubiquitin-protein transferase activity"/>
    <property type="evidence" value="ECO:0007669"/>
    <property type="project" value="TreeGrafter"/>
</dbReference>
<evidence type="ECO:0000256" key="3">
    <source>
        <dbReference type="ARBA" id="ARBA00022833"/>
    </source>
</evidence>
<feature type="transmembrane region" description="Helical" evidence="4">
    <location>
        <begin position="236"/>
        <end position="258"/>
    </location>
</feature>
<dbReference type="InParanoid" id="A0A2G5F3X0"/>
<evidence type="ECO:0000313" key="7">
    <source>
        <dbReference type="Proteomes" id="UP000230069"/>
    </source>
</evidence>
<reference evidence="6 7" key="1">
    <citation type="submission" date="2017-09" db="EMBL/GenBank/DDBJ databases">
        <title>WGS assembly of Aquilegia coerulea Goldsmith.</title>
        <authorList>
            <person name="Hodges S."/>
            <person name="Kramer E."/>
            <person name="Nordborg M."/>
            <person name="Tomkins J."/>
            <person name="Borevitz J."/>
            <person name="Derieg N."/>
            <person name="Yan J."/>
            <person name="Mihaltcheva S."/>
            <person name="Hayes R.D."/>
            <person name="Rokhsar D."/>
        </authorList>
    </citation>
    <scope>NUCLEOTIDE SEQUENCE [LARGE SCALE GENOMIC DNA]</scope>
    <source>
        <strain evidence="7">cv. Goldsmith</strain>
    </source>
</reference>
<dbReference type="SUPFAM" id="SSF57850">
    <property type="entry name" value="RING/U-box"/>
    <property type="match status" value="1"/>
</dbReference>
<keyword evidence="4" id="KW-1133">Transmembrane helix</keyword>
<dbReference type="InterPro" id="IPR022143">
    <property type="entry name" value="DUF3675"/>
</dbReference>
<keyword evidence="1" id="KW-0479">Metal-binding</keyword>